<keyword evidence="2" id="KW-1185">Reference proteome</keyword>
<dbReference type="KEGG" id="pxi:J5O05_02645"/>
<dbReference type="AlphaFoldDB" id="A0A975HLE8"/>
<dbReference type="Pfam" id="PF06945">
    <property type="entry name" value="DUF1289"/>
    <property type="match status" value="1"/>
</dbReference>
<accession>A0A975HLE8</accession>
<dbReference type="EMBL" id="CP072133">
    <property type="protein sequence ID" value="QTH71862.1"/>
    <property type="molecule type" value="Genomic_DNA"/>
</dbReference>
<proteinExistence type="predicted"/>
<reference evidence="1" key="1">
    <citation type="submission" date="2021-03" db="EMBL/GenBank/DDBJ databases">
        <title>Complete Genome of Pseudoalteromonas xiamenensis STKMTI.2, a new potential marine bacterium producing anti-Vibrio compounds.</title>
        <authorList>
            <person name="Handayani D.P."/>
            <person name="Isnansetyo A."/>
            <person name="Istiqomah I."/>
            <person name="Jumina J."/>
        </authorList>
    </citation>
    <scope>NUCLEOTIDE SEQUENCE</scope>
    <source>
        <strain evidence="1">STKMTI.2</strain>
    </source>
</reference>
<dbReference type="Proteomes" id="UP000664904">
    <property type="component" value="Chromosome"/>
</dbReference>
<dbReference type="PANTHER" id="PTHR35175:SF2">
    <property type="entry name" value="DUF1289 DOMAIN-CONTAINING PROTEIN"/>
    <property type="match status" value="1"/>
</dbReference>
<protein>
    <submittedName>
        <fullName evidence="1">DUF1289 domain-containing protein</fullName>
    </submittedName>
</protein>
<gene>
    <name evidence="1" type="ORF">J5O05_02645</name>
</gene>
<organism evidence="1 2">
    <name type="scientific">Pseudoalteromonas xiamenensis</name>
    <dbReference type="NCBI Taxonomy" id="882626"/>
    <lineage>
        <taxon>Bacteria</taxon>
        <taxon>Pseudomonadati</taxon>
        <taxon>Pseudomonadota</taxon>
        <taxon>Gammaproteobacteria</taxon>
        <taxon>Alteromonadales</taxon>
        <taxon>Pseudoalteromonadaceae</taxon>
        <taxon>Pseudoalteromonas</taxon>
    </lineage>
</organism>
<sequence length="66" mass="7838">MSKYISQIPDNPCIRHCCLDERNVCVGCYRTLAEILNWHESNAEQKLAIIERCEQRRLKRLDRMSS</sequence>
<dbReference type="InterPro" id="IPR010710">
    <property type="entry name" value="DUF1289"/>
</dbReference>
<name>A0A975HLE8_9GAMM</name>
<dbReference type="PANTHER" id="PTHR35175">
    <property type="entry name" value="DUF1289 DOMAIN-CONTAINING PROTEIN"/>
    <property type="match status" value="1"/>
</dbReference>
<dbReference type="RefSeq" id="WP_208843485.1">
    <property type="nucleotide sequence ID" value="NZ_CP072133.1"/>
</dbReference>
<evidence type="ECO:0000313" key="1">
    <source>
        <dbReference type="EMBL" id="QTH71862.1"/>
    </source>
</evidence>
<evidence type="ECO:0000313" key="2">
    <source>
        <dbReference type="Proteomes" id="UP000664904"/>
    </source>
</evidence>